<keyword evidence="2" id="KW-1185">Reference proteome</keyword>
<dbReference type="Proteomes" id="UP000594014">
    <property type="component" value="Chromosome"/>
</dbReference>
<accession>A0ACD1AAS1</accession>
<sequence>MYCINESYQEDFYESNIYRFYFGDLNVGVIDIETTGLSPDRSQCILGGIVLPEENGKKAYQFLAESKEEEAEVLRTYFQKWKDLDVVVSYNGDHFDLPFLSRRARYNRIPREELPIFLSIDLYRILDQHSPFRKMLPNLKQKTVETFLGLWSDRSDEISGKESVELYYRYMRTGDPQLRDTILLHNRDDLLQLSRLIKVFDKLDLHKIAFHTGFAVSSGEKRAYIKKLVLQKNILTVSGIHKNTSLDYRSYHESHEALFSAKQKDFSVRVPLKNMNGYYCVDLEDFPFQLGELEKHPGYQSGYLLISSQDEVNYGETNHLAKLILREILKEL</sequence>
<protein>
    <submittedName>
        <fullName evidence="1">Uncharacterized protein</fullName>
    </submittedName>
</protein>
<name>A0ACD1AAS1_9FIRM</name>
<evidence type="ECO:0000313" key="2">
    <source>
        <dbReference type="Proteomes" id="UP000594014"/>
    </source>
</evidence>
<dbReference type="EMBL" id="CP042469">
    <property type="protein sequence ID" value="QOX63444.1"/>
    <property type="molecule type" value="Genomic_DNA"/>
</dbReference>
<reference evidence="1" key="1">
    <citation type="submission" date="2019-08" db="EMBL/GenBank/DDBJ databases">
        <title>Genome sequence of Clostridiales bacterium MT110.</title>
        <authorList>
            <person name="Cao J."/>
        </authorList>
    </citation>
    <scope>NUCLEOTIDE SEQUENCE</scope>
    <source>
        <strain evidence="1">MT110</strain>
    </source>
</reference>
<gene>
    <name evidence="1" type="ORF">FRZ06_08790</name>
</gene>
<evidence type="ECO:0000313" key="1">
    <source>
        <dbReference type="EMBL" id="QOX63444.1"/>
    </source>
</evidence>
<proteinExistence type="predicted"/>
<organism evidence="1 2">
    <name type="scientific">Anoxybacterium hadale</name>
    <dbReference type="NCBI Taxonomy" id="3408580"/>
    <lineage>
        <taxon>Bacteria</taxon>
        <taxon>Bacillati</taxon>
        <taxon>Bacillota</taxon>
        <taxon>Clostridia</taxon>
        <taxon>Peptostreptococcales</taxon>
        <taxon>Anaerovoracaceae</taxon>
        <taxon>Anoxybacterium</taxon>
    </lineage>
</organism>